<keyword evidence="4" id="KW-1185">Reference proteome</keyword>
<feature type="domain" description="DNA-repair protein Xrcc1 N-terminal" evidence="2">
    <location>
        <begin position="4"/>
        <end position="37"/>
    </location>
</feature>
<dbReference type="Proteomes" id="UP000568556">
    <property type="component" value="Unassembled WGS sequence"/>
</dbReference>
<feature type="non-terminal residue" evidence="3">
    <location>
        <position position="1"/>
    </location>
</feature>
<dbReference type="GO" id="GO:0005634">
    <property type="term" value="C:nucleus"/>
    <property type="evidence" value="ECO:0007669"/>
    <property type="project" value="InterPro"/>
</dbReference>
<evidence type="ECO:0000259" key="2">
    <source>
        <dbReference type="Pfam" id="PF01834"/>
    </source>
</evidence>
<dbReference type="GO" id="GO:0000012">
    <property type="term" value="P:single strand break repair"/>
    <property type="evidence" value="ECO:0007669"/>
    <property type="project" value="InterPro"/>
</dbReference>
<dbReference type="SUPFAM" id="SSF49785">
    <property type="entry name" value="Galactose-binding domain-like"/>
    <property type="match status" value="1"/>
</dbReference>
<feature type="compositionally biased region" description="Pro residues" evidence="1">
    <location>
        <begin position="42"/>
        <end position="52"/>
    </location>
</feature>
<feature type="region of interest" description="Disordered" evidence="1">
    <location>
        <begin position="36"/>
        <end position="79"/>
    </location>
</feature>
<dbReference type="InterPro" id="IPR002706">
    <property type="entry name" value="Xrcc1_N"/>
</dbReference>
<dbReference type="Pfam" id="PF01834">
    <property type="entry name" value="XRCC1_N"/>
    <property type="match status" value="1"/>
</dbReference>
<dbReference type="AlphaFoldDB" id="A0A7L0USH4"/>
<sequence>TADFLALAVGQKWDRLRLTCSQPFSRRGQFGLSFLRVRTPDPAQPPPLPPEQQSPEGAEPMDSPWRSSPAFSRTFFPEP</sequence>
<dbReference type="GO" id="GO:0006284">
    <property type="term" value="P:base-excision repair"/>
    <property type="evidence" value="ECO:0007669"/>
    <property type="project" value="TreeGrafter"/>
</dbReference>
<dbReference type="OrthoDB" id="25840at2759"/>
<dbReference type="GO" id="GO:0003684">
    <property type="term" value="F:damaged DNA binding"/>
    <property type="evidence" value="ECO:0007669"/>
    <property type="project" value="InterPro"/>
</dbReference>
<feature type="non-terminal residue" evidence="3">
    <location>
        <position position="79"/>
    </location>
</feature>
<proteinExistence type="predicted"/>
<name>A0A7L0USH4_CHOAC</name>
<accession>A0A7L0USH4</accession>
<gene>
    <name evidence="3" type="primary">Trpc2</name>
    <name evidence="3" type="ORF">CHOACU_R15638</name>
</gene>
<dbReference type="InterPro" id="IPR008979">
    <property type="entry name" value="Galactose-bd-like_sf"/>
</dbReference>
<protein>
    <submittedName>
        <fullName evidence="3">TRPC2 protein</fullName>
    </submittedName>
</protein>
<dbReference type="PANTHER" id="PTHR11370:SF4">
    <property type="entry name" value="DNA-REPAIR PROTEIN XRCC1 N-TERMINAL DOMAIN-CONTAINING PROTEIN"/>
    <property type="match status" value="1"/>
</dbReference>
<dbReference type="PANTHER" id="PTHR11370">
    <property type="entry name" value="DNA-REPAIR PROTEIN XRCC1"/>
    <property type="match status" value="1"/>
</dbReference>
<evidence type="ECO:0000313" key="3">
    <source>
        <dbReference type="EMBL" id="NXL68630.1"/>
    </source>
</evidence>
<dbReference type="EMBL" id="VXAQ01003883">
    <property type="protein sequence ID" value="NXL68630.1"/>
    <property type="molecule type" value="Genomic_DNA"/>
</dbReference>
<reference evidence="3 4" key="1">
    <citation type="submission" date="2019-09" db="EMBL/GenBank/DDBJ databases">
        <title>Bird 10,000 Genomes (B10K) Project - Family phase.</title>
        <authorList>
            <person name="Zhang G."/>
        </authorList>
    </citation>
    <scope>NUCLEOTIDE SEQUENCE [LARGE SCALE GENOMIC DNA]</scope>
    <source>
        <strain evidence="3">B10K-DU-008-62</strain>
        <tissue evidence="3">Mixed tissue sample</tissue>
    </source>
</reference>
<organism evidence="3 4">
    <name type="scientific">Chordeiles acutipennis</name>
    <name type="common">Lesser nighthawk</name>
    <name type="synonym">Caprimulgus acutipennis</name>
    <dbReference type="NCBI Taxonomy" id="118183"/>
    <lineage>
        <taxon>Eukaryota</taxon>
        <taxon>Metazoa</taxon>
        <taxon>Chordata</taxon>
        <taxon>Craniata</taxon>
        <taxon>Vertebrata</taxon>
        <taxon>Euteleostomi</taxon>
        <taxon>Archelosauria</taxon>
        <taxon>Archosauria</taxon>
        <taxon>Dinosauria</taxon>
        <taxon>Saurischia</taxon>
        <taxon>Theropoda</taxon>
        <taxon>Coelurosauria</taxon>
        <taxon>Aves</taxon>
        <taxon>Neognathae</taxon>
        <taxon>Neoaves</taxon>
        <taxon>Strisores</taxon>
        <taxon>Caprimulgiformes</taxon>
        <taxon>Caprimulgidae</taxon>
        <taxon>Chordeilinae</taxon>
        <taxon>Chordeiles</taxon>
    </lineage>
</organism>
<evidence type="ECO:0000313" key="4">
    <source>
        <dbReference type="Proteomes" id="UP000568556"/>
    </source>
</evidence>
<evidence type="ECO:0000256" key="1">
    <source>
        <dbReference type="SAM" id="MobiDB-lite"/>
    </source>
</evidence>
<comment type="caution">
    <text evidence="3">The sequence shown here is derived from an EMBL/GenBank/DDBJ whole genome shotgun (WGS) entry which is preliminary data.</text>
</comment>
<dbReference type="Gene3D" id="2.60.120.260">
    <property type="entry name" value="Galactose-binding domain-like"/>
    <property type="match status" value="1"/>
</dbReference>